<accession>A0ABR3RQ79</accession>
<name>A0ABR3RQ79_9PLEO</name>
<feature type="compositionally biased region" description="Acidic residues" evidence="2">
    <location>
        <begin position="913"/>
        <end position="937"/>
    </location>
</feature>
<proteinExistence type="predicted"/>
<keyword evidence="1" id="KW-0175">Coiled coil</keyword>
<evidence type="ECO:0000256" key="1">
    <source>
        <dbReference type="SAM" id="Coils"/>
    </source>
</evidence>
<dbReference type="Proteomes" id="UP001521785">
    <property type="component" value="Unassembled WGS sequence"/>
</dbReference>
<feature type="coiled-coil region" evidence="1">
    <location>
        <begin position="180"/>
        <end position="214"/>
    </location>
</feature>
<evidence type="ECO:0000256" key="2">
    <source>
        <dbReference type="SAM" id="MobiDB-lite"/>
    </source>
</evidence>
<protein>
    <submittedName>
        <fullName evidence="3">Uncharacterized protein</fullName>
    </submittedName>
</protein>
<organism evidence="3 4">
    <name type="scientific">Paraconiothyrium brasiliense</name>
    <dbReference type="NCBI Taxonomy" id="300254"/>
    <lineage>
        <taxon>Eukaryota</taxon>
        <taxon>Fungi</taxon>
        <taxon>Dikarya</taxon>
        <taxon>Ascomycota</taxon>
        <taxon>Pezizomycotina</taxon>
        <taxon>Dothideomycetes</taxon>
        <taxon>Pleosporomycetidae</taxon>
        <taxon>Pleosporales</taxon>
        <taxon>Massarineae</taxon>
        <taxon>Didymosphaeriaceae</taxon>
        <taxon>Paraconiothyrium</taxon>
    </lineage>
</organism>
<feature type="region of interest" description="Disordered" evidence="2">
    <location>
        <begin position="263"/>
        <end position="336"/>
    </location>
</feature>
<reference evidence="3 4" key="1">
    <citation type="submission" date="2024-02" db="EMBL/GenBank/DDBJ databases">
        <title>De novo assembly and annotation of 12 fungi associated with fruit tree decline syndrome in Ontario, Canada.</title>
        <authorList>
            <person name="Sulman M."/>
            <person name="Ellouze W."/>
            <person name="Ilyukhin E."/>
        </authorList>
    </citation>
    <scope>NUCLEOTIDE SEQUENCE [LARGE SCALE GENOMIC DNA]</scope>
    <source>
        <strain evidence="3 4">M42-189</strain>
    </source>
</reference>
<evidence type="ECO:0000313" key="3">
    <source>
        <dbReference type="EMBL" id="KAL1606580.1"/>
    </source>
</evidence>
<dbReference type="EMBL" id="JAKJXO020000004">
    <property type="protein sequence ID" value="KAL1606580.1"/>
    <property type="molecule type" value="Genomic_DNA"/>
</dbReference>
<feature type="region of interest" description="Disordered" evidence="2">
    <location>
        <begin position="896"/>
        <end position="938"/>
    </location>
</feature>
<evidence type="ECO:0000313" key="4">
    <source>
        <dbReference type="Proteomes" id="UP001521785"/>
    </source>
</evidence>
<feature type="region of interest" description="Disordered" evidence="2">
    <location>
        <begin position="442"/>
        <end position="469"/>
    </location>
</feature>
<feature type="compositionally biased region" description="Basic and acidic residues" evidence="2">
    <location>
        <begin position="300"/>
        <end position="333"/>
    </location>
</feature>
<gene>
    <name evidence="3" type="ORF">SLS60_003985</name>
</gene>
<keyword evidence="4" id="KW-1185">Reference proteome</keyword>
<sequence length="1413" mass="165478">MADPAICRARLLSDLSGQTLCDKEATSLDGRLCAFHSRQCQAMYRGYKKRNQELDVLNDNQPPHLTNTKTSIVVQDFKDVEDEATLQELHEYLFKKYVLLDRVIKARKLHHSHFYAVDMDYGHEKYLTKLLNDKHVMARALERLGKRGAEIVHKKKEWLGWVKSRQEEEESQRENESKKIKLEALLLKRHEKDLQRQQREIAAKEDKKREEEYLHGAFEQRLSEMSEKEQDDWDPVQDIFGYERANYVDLIKLFLMRQDHGSSTAAKEDSDPAAAIGPSTSEPDKEKPLSKSAKKRAKKANAEQKKLENPTKQSSDEKGPKTIEMETKSQMRDRLRKPVRYERPMGFYTPSSGGSAGIHAETKPIPEDELEILLEEVVEVKHLLFCRLLLSHATLLPIALRSDSIEDFLADDDVTREHLRDLCLKLERPGLQDVRDACADFVRGEDGTSEEPNAVRPEEDDDDNQKSKIPDKYALQFRDKSRLPEKYQTKREKAAKDAKIEQKIFGHEEKDAIVDFDDDVDETSYERKRTRIKVCGRYMYNYPSEKALGRGGWYHFSVIAKDSSLFDAIELCRNWNEFFELNILALHHYFPAPKWTRFVGDIMRQQLLQLGFIPYFVSDHAEKVTHYFQTGSRGMARRSHQFTEMRNFICGNIKRDDAVSRRFIQYLSMETWEIRALVRDRKTGKILVRPPEEEFWLLREKAGWGRASKNEYENTIEIGPEFFETVENSRKWHFGFEEYYDVYVWDAEPGKPYFVLQRRLEELLARAIRVKDVKDMFKICAPIFESITIEKGTSRVRSIKPGEEVQSMWDFLRANAHAFRYNPGNKDPQTMNEGIDQTFVYTEADEIEDSILFPEEGTGEMKDNVFRANPSLLEMFEKKPTIDLRRFARDLDSDEELSEDDSLWSDDASGVDALDDDGDEDWETDEDKSDEDSDGDFDYSFANTGDVEAAMETLEDQFRSKTIYAKEMSDDEYNERCTLLMSLNHLGEPDYFLSILKSPASAYHIPSTIRNHPPDLMATMRLSMRRVKEYHSDDEAMEADFMGMLDREKSKVFKHSWHQGDLSHNAMRKEVHWRFMASVMDDIVMTSLNRGPFELCKFMNMASLFTQERRIVDDAFNAYAAVALFFDTETFLNSEKGNMFKDSNLLDQAERAKHIPDRRTHKSNKTMPKSFWEEWDRLRRDNNREVDDNTYDIMPLEWRKAMRPVIIRLFKAGIIHNSYAEGADGFATAAAEPGRPLDLYIDWRMNMPRAQVLSHLVDPTPFDRAYLLDIARKFKEKHPSACFSALRMWSAPHFYPLMLGIDKRKMVAFLDDRERLWEFKFIPKDMPYSEWSVHQQLSLRLEPWRKMLKKEKVIVARDLILVMGEDRGECRRLSEGVTWAVTTKPWRLEIDFWRSFVGVDLKFLEELDEKWLE</sequence>
<comment type="caution">
    <text evidence="3">The sequence shown here is derived from an EMBL/GenBank/DDBJ whole genome shotgun (WGS) entry which is preliminary data.</text>
</comment>